<protein>
    <submittedName>
        <fullName evidence="1">Uncharacterized protein</fullName>
    </submittedName>
</protein>
<proteinExistence type="predicted"/>
<keyword evidence="2" id="KW-1185">Reference proteome</keyword>
<gene>
    <name evidence="1" type="ORF">NQ176_g6006</name>
</gene>
<evidence type="ECO:0000313" key="2">
    <source>
        <dbReference type="Proteomes" id="UP001143910"/>
    </source>
</evidence>
<organism evidence="1 2">
    <name type="scientific">Zarea fungicola</name>
    <dbReference type="NCBI Taxonomy" id="93591"/>
    <lineage>
        <taxon>Eukaryota</taxon>
        <taxon>Fungi</taxon>
        <taxon>Dikarya</taxon>
        <taxon>Ascomycota</taxon>
        <taxon>Pezizomycotina</taxon>
        <taxon>Sordariomycetes</taxon>
        <taxon>Hypocreomycetidae</taxon>
        <taxon>Hypocreales</taxon>
        <taxon>Cordycipitaceae</taxon>
        <taxon>Zarea</taxon>
    </lineage>
</organism>
<reference evidence="1" key="1">
    <citation type="submission" date="2022-08" db="EMBL/GenBank/DDBJ databases">
        <title>Genome Sequence of Lecanicillium fungicola.</title>
        <authorList>
            <person name="Buettner E."/>
        </authorList>
    </citation>
    <scope>NUCLEOTIDE SEQUENCE</scope>
    <source>
        <strain evidence="1">Babe33</strain>
    </source>
</reference>
<accession>A0ACC1N612</accession>
<comment type="caution">
    <text evidence="1">The sequence shown here is derived from an EMBL/GenBank/DDBJ whole genome shotgun (WGS) entry which is preliminary data.</text>
</comment>
<evidence type="ECO:0000313" key="1">
    <source>
        <dbReference type="EMBL" id="KAJ2974530.1"/>
    </source>
</evidence>
<sequence>MQFVFGMLPGWWLSMEKEREFSLILPLPLWDSVLKDANVTGVDFGVQDCESDDIYTFSVITSTTQAPETSLDLVPTAIVTGQDLSPEDHGWLGALQLSVTIECGIQPEIQPLRPVIPSIQYIL</sequence>
<dbReference type="Proteomes" id="UP001143910">
    <property type="component" value="Unassembled WGS sequence"/>
</dbReference>
<dbReference type="EMBL" id="JANJQO010000818">
    <property type="protein sequence ID" value="KAJ2974530.1"/>
    <property type="molecule type" value="Genomic_DNA"/>
</dbReference>
<name>A0ACC1N612_9HYPO</name>